<dbReference type="InterPro" id="IPR016039">
    <property type="entry name" value="Thiolase-like"/>
</dbReference>
<proteinExistence type="predicted"/>
<gene>
    <name evidence="2" type="ORF">S01H1_02223</name>
</gene>
<dbReference type="Pfam" id="PF22691">
    <property type="entry name" value="Thiolase_C_1"/>
    <property type="match status" value="1"/>
</dbReference>
<reference evidence="2" key="1">
    <citation type="journal article" date="2014" name="Front. Microbiol.">
        <title>High frequency of phylogenetically diverse reductive dehalogenase-homologous genes in deep subseafloor sedimentary metagenomes.</title>
        <authorList>
            <person name="Kawai M."/>
            <person name="Futagami T."/>
            <person name="Toyoda A."/>
            <person name="Takaki Y."/>
            <person name="Nishi S."/>
            <person name="Hori S."/>
            <person name="Arai W."/>
            <person name="Tsubouchi T."/>
            <person name="Morono Y."/>
            <person name="Uchiyama I."/>
            <person name="Ito T."/>
            <person name="Fujiyama A."/>
            <person name="Inagaki F."/>
            <person name="Takami H."/>
        </authorList>
    </citation>
    <scope>NUCLEOTIDE SEQUENCE</scope>
    <source>
        <strain evidence="2">Expedition CK06-06</strain>
    </source>
</reference>
<accession>X0TAI2</accession>
<evidence type="ECO:0000259" key="1">
    <source>
        <dbReference type="Pfam" id="PF22691"/>
    </source>
</evidence>
<name>X0TAI2_9ZZZZ</name>
<dbReference type="Gene3D" id="3.40.47.10">
    <property type="match status" value="1"/>
</dbReference>
<dbReference type="InterPro" id="IPR055140">
    <property type="entry name" value="Thiolase_C_2"/>
</dbReference>
<comment type="caution">
    <text evidence="2">The sequence shown here is derived from an EMBL/GenBank/DDBJ whole genome shotgun (WGS) entry which is preliminary data.</text>
</comment>
<dbReference type="SUPFAM" id="SSF53901">
    <property type="entry name" value="Thiolase-like"/>
    <property type="match status" value="1"/>
</dbReference>
<sequence length="139" mass="14247">DLAEIPSLSAAAQRAYKMAGIRRPLNELDLAEIHEATSFHELMDYEALGFAKAGQGAKLIDEGTTEMDGKLPVNPSGGSLCTNLFGASGLVRAAEAALQLRGDAHGRQVAGAKLALAHGLSAPAGVAAPTNCVAILERG</sequence>
<feature type="domain" description="Thiolase C-terminal" evidence="1">
    <location>
        <begin position="6"/>
        <end position="137"/>
    </location>
</feature>
<protein>
    <recommendedName>
        <fullName evidence="1">Thiolase C-terminal domain-containing protein</fullName>
    </recommendedName>
</protein>
<dbReference type="PANTHER" id="PTHR42870">
    <property type="entry name" value="ACETYL-COA C-ACETYLTRANSFERASE"/>
    <property type="match status" value="1"/>
</dbReference>
<dbReference type="EMBL" id="BARS01001048">
    <property type="protein sequence ID" value="GAF85207.1"/>
    <property type="molecule type" value="Genomic_DNA"/>
</dbReference>
<dbReference type="PANTHER" id="PTHR42870:SF1">
    <property type="entry name" value="NON-SPECIFIC LIPID-TRANSFER PROTEIN-LIKE 2"/>
    <property type="match status" value="1"/>
</dbReference>
<evidence type="ECO:0000313" key="2">
    <source>
        <dbReference type="EMBL" id="GAF85207.1"/>
    </source>
</evidence>
<organism evidence="2">
    <name type="scientific">marine sediment metagenome</name>
    <dbReference type="NCBI Taxonomy" id="412755"/>
    <lineage>
        <taxon>unclassified sequences</taxon>
        <taxon>metagenomes</taxon>
        <taxon>ecological metagenomes</taxon>
    </lineage>
</organism>
<dbReference type="AlphaFoldDB" id="X0TAI2"/>
<dbReference type="GO" id="GO:0016746">
    <property type="term" value="F:acyltransferase activity"/>
    <property type="evidence" value="ECO:0007669"/>
    <property type="project" value="InterPro"/>
</dbReference>
<feature type="non-terminal residue" evidence="2">
    <location>
        <position position="1"/>
    </location>
</feature>